<reference evidence="1" key="1">
    <citation type="submission" date="2020-06" db="EMBL/GenBank/DDBJ databases">
        <title>WGS assembly of Ceratodon purpureus strain R40.</title>
        <authorList>
            <person name="Carey S.B."/>
            <person name="Jenkins J."/>
            <person name="Shu S."/>
            <person name="Lovell J.T."/>
            <person name="Sreedasyam A."/>
            <person name="Maumus F."/>
            <person name="Tiley G.P."/>
            <person name="Fernandez-Pozo N."/>
            <person name="Barry K."/>
            <person name="Chen C."/>
            <person name="Wang M."/>
            <person name="Lipzen A."/>
            <person name="Daum C."/>
            <person name="Saski C.A."/>
            <person name="Payton A.C."/>
            <person name="Mcbreen J.C."/>
            <person name="Conrad R.E."/>
            <person name="Kollar L.M."/>
            <person name="Olsson S."/>
            <person name="Huttunen S."/>
            <person name="Landis J.B."/>
            <person name="Wickett N.J."/>
            <person name="Johnson M.G."/>
            <person name="Rensing S.A."/>
            <person name="Grimwood J."/>
            <person name="Schmutz J."/>
            <person name="Mcdaniel S.F."/>
        </authorList>
    </citation>
    <scope>NUCLEOTIDE SEQUENCE</scope>
    <source>
        <strain evidence="1">R40</strain>
    </source>
</reference>
<gene>
    <name evidence="1" type="ORF">KC19_1G107400</name>
</gene>
<keyword evidence="2" id="KW-1185">Reference proteome</keyword>
<evidence type="ECO:0000313" key="2">
    <source>
        <dbReference type="Proteomes" id="UP000822688"/>
    </source>
</evidence>
<proteinExistence type="predicted"/>
<organism evidence="1 2">
    <name type="scientific">Ceratodon purpureus</name>
    <name type="common">Fire moss</name>
    <name type="synonym">Dicranum purpureum</name>
    <dbReference type="NCBI Taxonomy" id="3225"/>
    <lineage>
        <taxon>Eukaryota</taxon>
        <taxon>Viridiplantae</taxon>
        <taxon>Streptophyta</taxon>
        <taxon>Embryophyta</taxon>
        <taxon>Bryophyta</taxon>
        <taxon>Bryophytina</taxon>
        <taxon>Bryopsida</taxon>
        <taxon>Dicranidae</taxon>
        <taxon>Pseudoditrichales</taxon>
        <taxon>Ditrichaceae</taxon>
        <taxon>Ceratodon</taxon>
    </lineage>
</organism>
<accession>A0A8T0J6K5</accession>
<dbReference type="AlphaFoldDB" id="A0A8T0J6K5"/>
<protein>
    <submittedName>
        <fullName evidence="1">Uncharacterized protein</fullName>
    </submittedName>
</protein>
<evidence type="ECO:0000313" key="1">
    <source>
        <dbReference type="EMBL" id="KAG0590538.1"/>
    </source>
</evidence>
<dbReference type="Proteomes" id="UP000822688">
    <property type="component" value="Chromosome 1"/>
</dbReference>
<dbReference type="EMBL" id="CM026421">
    <property type="protein sequence ID" value="KAG0590538.1"/>
    <property type="molecule type" value="Genomic_DNA"/>
</dbReference>
<name>A0A8T0J6K5_CERPU</name>
<comment type="caution">
    <text evidence="1">The sequence shown here is derived from an EMBL/GenBank/DDBJ whole genome shotgun (WGS) entry which is preliminary data.</text>
</comment>
<sequence length="159" mass="18174">MITWKGHKHFLSQQQTQVFSMSHFHANFPGRGRLQRDGELGLPVPASYEGREKTGDFSVFDANPPRLLLLLYFTFPIKSKYIFFPPRLTFFSRFSHFCPRANCSLPPPAVGFRSSSSRSLLYQPSDVFQSTRPITLRLGAPILPLAALRRTLRTVFVQL</sequence>